<protein>
    <submittedName>
        <fullName evidence="1">Uncharacterized protein</fullName>
    </submittedName>
</protein>
<reference evidence="1 2" key="1">
    <citation type="journal article" date="2021" name="BMC Genomics">
        <title>Datura genome reveals duplications of psychoactive alkaloid biosynthetic genes and high mutation rate following tissue culture.</title>
        <authorList>
            <person name="Rajewski A."/>
            <person name="Carter-House D."/>
            <person name="Stajich J."/>
            <person name="Litt A."/>
        </authorList>
    </citation>
    <scope>NUCLEOTIDE SEQUENCE [LARGE SCALE GENOMIC DNA]</scope>
    <source>
        <strain evidence="1">AR-01</strain>
    </source>
</reference>
<sequence>MSIDERVQEKGIMMPSVAQNWTWFSLSALGDITRRCSMIQSFYLSLLSFMNCGKSQGDGSDPLNIGRKKLKLHKLVELLSDAEDLCLWIQEEEAVLHQIIQKLSISSSHRRNYQTRLTEVKNIGLQWADAKKVSTDGGALGLDKVFELITDEPDDCLPINVMNGIILIASSYPHCQDLHHPACCCMEGREGFCINVNNGEEGYRWQTRGTSGAFSTWHRESRRKSEKQMGRVDVAADVSRSSSNIEQLFWKNRKPYRRVAPDHDLGLELRSRSGPGSVHVWILGVVGVDCRSPELGLDHGQVEDQRWSRS</sequence>
<keyword evidence="2" id="KW-1185">Reference proteome</keyword>
<evidence type="ECO:0000313" key="2">
    <source>
        <dbReference type="Proteomes" id="UP000823775"/>
    </source>
</evidence>
<proteinExistence type="predicted"/>
<organism evidence="1 2">
    <name type="scientific">Datura stramonium</name>
    <name type="common">Jimsonweed</name>
    <name type="synonym">Common thornapple</name>
    <dbReference type="NCBI Taxonomy" id="4076"/>
    <lineage>
        <taxon>Eukaryota</taxon>
        <taxon>Viridiplantae</taxon>
        <taxon>Streptophyta</taxon>
        <taxon>Embryophyta</taxon>
        <taxon>Tracheophyta</taxon>
        <taxon>Spermatophyta</taxon>
        <taxon>Magnoliopsida</taxon>
        <taxon>eudicotyledons</taxon>
        <taxon>Gunneridae</taxon>
        <taxon>Pentapetalae</taxon>
        <taxon>asterids</taxon>
        <taxon>lamiids</taxon>
        <taxon>Solanales</taxon>
        <taxon>Solanaceae</taxon>
        <taxon>Solanoideae</taxon>
        <taxon>Datureae</taxon>
        <taxon>Datura</taxon>
    </lineage>
</organism>
<dbReference type="Proteomes" id="UP000823775">
    <property type="component" value="Unassembled WGS sequence"/>
</dbReference>
<comment type="caution">
    <text evidence="1">The sequence shown here is derived from an EMBL/GenBank/DDBJ whole genome shotgun (WGS) entry which is preliminary data.</text>
</comment>
<dbReference type="EMBL" id="JACEIK010003894">
    <property type="protein sequence ID" value="MCD9643471.1"/>
    <property type="molecule type" value="Genomic_DNA"/>
</dbReference>
<evidence type="ECO:0000313" key="1">
    <source>
        <dbReference type="EMBL" id="MCD9643471.1"/>
    </source>
</evidence>
<name>A0ABS8VAW2_DATST</name>
<gene>
    <name evidence="1" type="ORF">HAX54_030980</name>
</gene>
<accession>A0ABS8VAW2</accession>